<organism evidence="1 2">
    <name type="scientific">Aldrovandia affinis</name>
    <dbReference type="NCBI Taxonomy" id="143900"/>
    <lineage>
        <taxon>Eukaryota</taxon>
        <taxon>Metazoa</taxon>
        <taxon>Chordata</taxon>
        <taxon>Craniata</taxon>
        <taxon>Vertebrata</taxon>
        <taxon>Euteleostomi</taxon>
        <taxon>Actinopterygii</taxon>
        <taxon>Neopterygii</taxon>
        <taxon>Teleostei</taxon>
        <taxon>Notacanthiformes</taxon>
        <taxon>Halosauridae</taxon>
        <taxon>Aldrovandia</taxon>
    </lineage>
</organism>
<keyword evidence="2" id="KW-1185">Reference proteome</keyword>
<proteinExistence type="predicted"/>
<dbReference type="InterPro" id="IPR050951">
    <property type="entry name" value="Retrovirus_Pol_polyprotein"/>
</dbReference>
<gene>
    <name evidence="1" type="ORF">AAFF_G00302050</name>
</gene>
<sequence>MMTSRPVSKTKLDTIREATRADIDMDMQMVIRYNHVTKHVPYQLKGCSATRAALSVGDGLFLYGDRIAIPASLREEVLDQIHRGHQGLTKSRPWQKLAADLCELNGKSYLVVVDYYSRDIEIAHLPTSTS</sequence>
<name>A0AAD7WRE0_9TELE</name>
<dbReference type="PANTHER" id="PTHR37984">
    <property type="entry name" value="PROTEIN CBG26694"/>
    <property type="match status" value="1"/>
</dbReference>
<accession>A0AAD7WRE0</accession>
<protein>
    <submittedName>
        <fullName evidence="1">Uncharacterized protein</fullName>
    </submittedName>
</protein>
<evidence type="ECO:0000313" key="2">
    <source>
        <dbReference type="Proteomes" id="UP001221898"/>
    </source>
</evidence>
<dbReference type="AlphaFoldDB" id="A0AAD7WRE0"/>
<dbReference type="EMBL" id="JAINUG010000043">
    <property type="protein sequence ID" value="KAJ8406631.1"/>
    <property type="molecule type" value="Genomic_DNA"/>
</dbReference>
<comment type="caution">
    <text evidence="1">The sequence shown here is derived from an EMBL/GenBank/DDBJ whole genome shotgun (WGS) entry which is preliminary data.</text>
</comment>
<reference evidence="1" key="1">
    <citation type="journal article" date="2023" name="Science">
        <title>Genome structures resolve the early diversification of teleost fishes.</title>
        <authorList>
            <person name="Parey E."/>
            <person name="Louis A."/>
            <person name="Montfort J."/>
            <person name="Bouchez O."/>
            <person name="Roques C."/>
            <person name="Iampietro C."/>
            <person name="Lluch J."/>
            <person name="Castinel A."/>
            <person name="Donnadieu C."/>
            <person name="Desvignes T."/>
            <person name="Floi Bucao C."/>
            <person name="Jouanno E."/>
            <person name="Wen M."/>
            <person name="Mejri S."/>
            <person name="Dirks R."/>
            <person name="Jansen H."/>
            <person name="Henkel C."/>
            <person name="Chen W.J."/>
            <person name="Zahm M."/>
            <person name="Cabau C."/>
            <person name="Klopp C."/>
            <person name="Thompson A.W."/>
            <person name="Robinson-Rechavi M."/>
            <person name="Braasch I."/>
            <person name="Lecointre G."/>
            <person name="Bobe J."/>
            <person name="Postlethwait J.H."/>
            <person name="Berthelot C."/>
            <person name="Roest Crollius H."/>
            <person name="Guiguen Y."/>
        </authorList>
    </citation>
    <scope>NUCLEOTIDE SEQUENCE</scope>
    <source>
        <strain evidence="1">NC1722</strain>
    </source>
</reference>
<evidence type="ECO:0000313" key="1">
    <source>
        <dbReference type="EMBL" id="KAJ8406631.1"/>
    </source>
</evidence>
<dbReference type="PANTHER" id="PTHR37984:SF5">
    <property type="entry name" value="PROTEIN NYNRIN-LIKE"/>
    <property type="match status" value="1"/>
</dbReference>
<dbReference type="Proteomes" id="UP001221898">
    <property type="component" value="Unassembled WGS sequence"/>
</dbReference>